<proteinExistence type="predicted"/>
<organism evidence="1 2">
    <name type="scientific">Streptococcus pyogenes</name>
    <dbReference type="NCBI Taxonomy" id="1314"/>
    <lineage>
        <taxon>Bacteria</taxon>
        <taxon>Bacillati</taxon>
        <taxon>Bacillota</taxon>
        <taxon>Bacilli</taxon>
        <taxon>Lactobacillales</taxon>
        <taxon>Streptococcaceae</taxon>
        <taxon>Streptococcus</taxon>
    </lineage>
</organism>
<gene>
    <name evidence="1" type="ORF">FGO82_00715</name>
</gene>
<feature type="non-terminal residue" evidence="1">
    <location>
        <position position="137"/>
    </location>
</feature>
<protein>
    <submittedName>
        <fullName evidence="1">Uncharacterized protein</fullName>
    </submittedName>
</protein>
<name>A0A660A8U8_STRPY</name>
<accession>A0A660A8U8</accession>
<dbReference type="EMBL" id="VCID01000165">
    <property type="protein sequence ID" value="TNY48591.1"/>
    <property type="molecule type" value="Genomic_DNA"/>
</dbReference>
<comment type="caution">
    <text evidence="1">The sequence shown here is derived from an EMBL/GenBank/DDBJ whole genome shotgun (WGS) entry which is preliminary data.</text>
</comment>
<reference evidence="1 2" key="1">
    <citation type="submission" date="2019-05" db="EMBL/GenBank/DDBJ databases">
        <title>Novel genomic isolates of S.pyogenes and S.dysgalactiae subsp. equisimilis associated to necrotising fasciitis (NSTI).</title>
        <authorList>
            <person name="Barrantes I."/>
        </authorList>
    </citation>
    <scope>NUCLEOTIDE SEQUENCE [LARGE SCALE GENOMIC DNA]</scope>
    <source>
        <strain evidence="1 2">SPY6028</strain>
    </source>
</reference>
<evidence type="ECO:0000313" key="2">
    <source>
        <dbReference type="Proteomes" id="UP000316580"/>
    </source>
</evidence>
<sequence length="137" mass="15522">MQRTTNLHERLSACESRCPAIERTSIADVGFGENVFMTQPEADYDDPREIADDYVLPPAERDKINSAISKGKATQFEREISGNAVYHEKLATKAADKEEEEQGEIEISDAEADLVPQRIHEFKLLAEKRERQSLELT</sequence>
<dbReference type="Proteomes" id="UP000316580">
    <property type="component" value="Unassembled WGS sequence"/>
</dbReference>
<dbReference type="AlphaFoldDB" id="A0A660A8U8"/>
<evidence type="ECO:0000313" key="1">
    <source>
        <dbReference type="EMBL" id="TNY48591.1"/>
    </source>
</evidence>